<keyword evidence="3" id="KW-0408">Iron</keyword>
<gene>
    <name evidence="4" type="primary">hypD</name>
    <name evidence="4" type="ORF">ENL71_04730</name>
</gene>
<dbReference type="NCBIfam" id="TIGR00075">
    <property type="entry name" value="hypD"/>
    <property type="match status" value="1"/>
</dbReference>
<dbReference type="PANTHER" id="PTHR30149">
    <property type="entry name" value="HYDROGENASE PROTEIN ASSEMBLY PROTEIN HYPD"/>
    <property type="match status" value="1"/>
</dbReference>
<dbReference type="PIRSF" id="PIRSF005622">
    <property type="entry name" value="Hydrgn_mat_hypD"/>
    <property type="match status" value="1"/>
</dbReference>
<name>A0A7C5Z8H5_9FIRM</name>
<dbReference type="PANTHER" id="PTHR30149:SF0">
    <property type="entry name" value="HYDROGENASE MATURATION FACTOR HYPD"/>
    <property type="match status" value="1"/>
</dbReference>
<dbReference type="GO" id="GO:0051604">
    <property type="term" value="P:protein maturation"/>
    <property type="evidence" value="ECO:0007669"/>
    <property type="project" value="TreeGrafter"/>
</dbReference>
<evidence type="ECO:0000313" key="4">
    <source>
        <dbReference type="EMBL" id="HHS01820.1"/>
    </source>
</evidence>
<dbReference type="Gene3D" id="3.40.50.11750">
    <property type="entry name" value="HypD, alpha/beta domain 1"/>
    <property type="match status" value="2"/>
</dbReference>
<dbReference type="GO" id="GO:0051539">
    <property type="term" value="F:4 iron, 4 sulfur cluster binding"/>
    <property type="evidence" value="ECO:0007669"/>
    <property type="project" value="TreeGrafter"/>
</dbReference>
<dbReference type="GO" id="GO:0005506">
    <property type="term" value="F:iron ion binding"/>
    <property type="evidence" value="ECO:0007669"/>
    <property type="project" value="TreeGrafter"/>
</dbReference>
<comment type="similarity">
    <text evidence="1">Belongs to the HypD family.</text>
</comment>
<evidence type="ECO:0000256" key="2">
    <source>
        <dbReference type="ARBA" id="ARBA00022723"/>
    </source>
</evidence>
<dbReference type="InterPro" id="IPR042244">
    <property type="entry name" value="HypD_2_sf"/>
</dbReference>
<reference evidence="4" key="1">
    <citation type="journal article" date="2020" name="mSystems">
        <title>Genome- and Community-Level Interaction Insights into Carbon Utilization and Element Cycling Functions of Hydrothermarchaeota in Hydrothermal Sediment.</title>
        <authorList>
            <person name="Zhou Z."/>
            <person name="Liu Y."/>
            <person name="Xu W."/>
            <person name="Pan J."/>
            <person name="Luo Z.H."/>
            <person name="Li M."/>
        </authorList>
    </citation>
    <scope>NUCLEOTIDE SEQUENCE [LARGE SCALE GENOMIC DNA]</scope>
    <source>
        <strain evidence="4">SpSt-102</strain>
    </source>
</reference>
<evidence type="ECO:0000256" key="3">
    <source>
        <dbReference type="ARBA" id="ARBA00023004"/>
    </source>
</evidence>
<dbReference type="AlphaFoldDB" id="A0A7C5Z8H5"/>
<dbReference type="EMBL" id="DRUZ01000062">
    <property type="protein sequence ID" value="HHS01820.1"/>
    <property type="molecule type" value="Genomic_DNA"/>
</dbReference>
<proteinExistence type="inferred from homology"/>
<dbReference type="InterPro" id="IPR042243">
    <property type="entry name" value="HypD_1"/>
</dbReference>
<comment type="caution">
    <text evidence="4">The sequence shown here is derived from an EMBL/GenBank/DDBJ whole genome shotgun (WGS) entry which is preliminary data.</text>
</comment>
<dbReference type="GO" id="GO:0070025">
    <property type="term" value="F:carbon monoxide binding"/>
    <property type="evidence" value="ECO:0007669"/>
    <property type="project" value="TreeGrafter"/>
</dbReference>
<accession>A0A7C5Z8H5</accession>
<sequence length="351" mass="39267">MQTLEAVNAIVNTIKNNIEKIGRQLRIIEVCGTHTVSIYRNGFHTLFKGYIDFISGPGCPVCVTHEGYIDNLIELAKMNYTIYTFGDLLKVPGKNMSLAEAKAEGAKIKIMYSPVDTVENISADEEAIIAAVGFETTVPAFALSLEKVLEKDLKNVKFACELKTIDQPLKVLLKDHIKVDGLILPGHVATILGVDGFKFVEEFKLPSVISGFEKYDILFSLLSLTQSILNNDFTVKNEYKRVVKKEGNTVAKRYIERYFERTDAYFRGLGLIEGGGLRIKSEYSAFSVQLKYEYESLSNSACRCTDVLTGKLKPFECPLFEKVCTPQTPKGACMVSQEGSCNAYFRYGKWK</sequence>
<protein>
    <submittedName>
        <fullName evidence="4">Hydrogenase formation protein HypD</fullName>
    </submittedName>
</protein>
<organism evidence="4">
    <name type="scientific">Caldicellulosiruptor owensensis</name>
    <dbReference type="NCBI Taxonomy" id="55205"/>
    <lineage>
        <taxon>Bacteria</taxon>
        <taxon>Bacillati</taxon>
        <taxon>Bacillota</taxon>
        <taxon>Bacillota incertae sedis</taxon>
        <taxon>Caldicellulosiruptorales</taxon>
        <taxon>Caldicellulosiruptoraceae</taxon>
        <taxon>Caldicellulosiruptor</taxon>
    </lineage>
</organism>
<evidence type="ECO:0000256" key="1">
    <source>
        <dbReference type="ARBA" id="ARBA00007888"/>
    </source>
</evidence>
<dbReference type="Pfam" id="PF01924">
    <property type="entry name" value="HypD"/>
    <property type="match status" value="1"/>
</dbReference>
<keyword evidence="2" id="KW-0479">Metal-binding</keyword>
<dbReference type="InterPro" id="IPR002780">
    <property type="entry name" value="Hyd_form_HypD"/>
</dbReference>
<dbReference type="Gene3D" id="6.10.20.100">
    <property type="match status" value="1"/>
</dbReference>